<accession>A0A1S8ABW8</accession>
<gene>
    <name evidence="2" type="ORF">SAMD00023353_7900470</name>
</gene>
<keyword evidence="3" id="KW-1185">Reference proteome</keyword>
<feature type="region of interest" description="Disordered" evidence="1">
    <location>
        <begin position="116"/>
        <end position="141"/>
    </location>
</feature>
<proteinExistence type="predicted"/>
<sequence>MIFAIHITSQQVMLGLSQGITPVISIGNSASPSHARSTRSGTIDELAARYSNSTHTITTIQFLSWNANIQGSCSRVAIAQRVCKSAPGGTFANLAATIAAPVGAAGGSPTFYAAAAGDGGGSRSRSHSADTRDGLSGDCTS</sequence>
<reference evidence="2" key="1">
    <citation type="submission" date="2016-03" db="EMBL/GenBank/DDBJ databases">
        <title>Draft genome sequence of Rosellinia necatrix.</title>
        <authorList>
            <person name="Kanematsu S."/>
        </authorList>
    </citation>
    <scope>NUCLEOTIDE SEQUENCE [LARGE SCALE GENOMIC DNA]</scope>
    <source>
        <strain evidence="2">W97</strain>
    </source>
</reference>
<evidence type="ECO:0000313" key="3">
    <source>
        <dbReference type="Proteomes" id="UP000054516"/>
    </source>
</evidence>
<dbReference type="EMBL" id="DF977524">
    <property type="protein sequence ID" value="GAW27180.1"/>
    <property type="molecule type" value="Genomic_DNA"/>
</dbReference>
<dbReference type="AlphaFoldDB" id="A0A1S8ABW8"/>
<name>A0A1S8ABW8_ROSNE</name>
<evidence type="ECO:0000313" key="2">
    <source>
        <dbReference type="EMBL" id="GAW27180.1"/>
    </source>
</evidence>
<dbReference type="Proteomes" id="UP000054516">
    <property type="component" value="Unassembled WGS sequence"/>
</dbReference>
<evidence type="ECO:0000256" key="1">
    <source>
        <dbReference type="SAM" id="MobiDB-lite"/>
    </source>
</evidence>
<dbReference type="OrthoDB" id="1193027at2759"/>
<protein>
    <submittedName>
        <fullName evidence="2">Putative carbohydrate-binding module family 18 protein</fullName>
    </submittedName>
</protein>
<organism evidence="2">
    <name type="scientific">Rosellinia necatrix</name>
    <name type="common">White root-rot fungus</name>
    <dbReference type="NCBI Taxonomy" id="77044"/>
    <lineage>
        <taxon>Eukaryota</taxon>
        <taxon>Fungi</taxon>
        <taxon>Dikarya</taxon>
        <taxon>Ascomycota</taxon>
        <taxon>Pezizomycotina</taxon>
        <taxon>Sordariomycetes</taxon>
        <taxon>Xylariomycetidae</taxon>
        <taxon>Xylariales</taxon>
        <taxon>Xylariaceae</taxon>
        <taxon>Rosellinia</taxon>
    </lineage>
</organism>
<dbReference type="STRING" id="77044.A0A1S8ABW8"/>